<evidence type="ECO:0000313" key="3">
    <source>
        <dbReference type="Proteomes" id="UP000649617"/>
    </source>
</evidence>
<protein>
    <submittedName>
        <fullName evidence="2">Uncharacterized protein</fullName>
    </submittedName>
</protein>
<dbReference type="EMBL" id="CAJNIZ010002558">
    <property type="protein sequence ID" value="CAE7211872.1"/>
    <property type="molecule type" value="Genomic_DNA"/>
</dbReference>
<reference evidence="2" key="1">
    <citation type="submission" date="2021-02" db="EMBL/GenBank/DDBJ databases">
        <authorList>
            <person name="Dougan E. K."/>
            <person name="Rhodes N."/>
            <person name="Thang M."/>
            <person name="Chan C."/>
        </authorList>
    </citation>
    <scope>NUCLEOTIDE SEQUENCE</scope>
</reference>
<dbReference type="AlphaFoldDB" id="A0A812JYT0"/>
<keyword evidence="3" id="KW-1185">Reference proteome</keyword>
<proteinExistence type="predicted"/>
<gene>
    <name evidence="2" type="ORF">SPIL2461_LOCUS2350</name>
</gene>
<organism evidence="2 3">
    <name type="scientific">Symbiodinium pilosum</name>
    <name type="common">Dinoflagellate</name>
    <dbReference type="NCBI Taxonomy" id="2952"/>
    <lineage>
        <taxon>Eukaryota</taxon>
        <taxon>Sar</taxon>
        <taxon>Alveolata</taxon>
        <taxon>Dinophyceae</taxon>
        <taxon>Suessiales</taxon>
        <taxon>Symbiodiniaceae</taxon>
        <taxon>Symbiodinium</taxon>
    </lineage>
</organism>
<comment type="caution">
    <text evidence="2">The sequence shown here is derived from an EMBL/GenBank/DDBJ whole genome shotgun (WGS) entry which is preliminary data.</text>
</comment>
<sequence>ERLNDFRMAMDELLAAPEQETADTASRAYEDLMLGVEQQKKQWGGTKDANMFFPDADYNIQARGDPQTQARLVTPPCGCLELYEVGGQHAHPHQHARPSGFDMEAHGEQATFRASPPWLRSLSALARHDLEGDLEILASKFSLTSAELVEVRKHGLPAGLAVDIAGPKPAVEAARRELVEGILQYYGTQVEWSAAELPTEPDEEPPTRETPAKRVWIGAHAQQTRPLAAAEEPAPEAQEEEKGGWGEAPMATEVGWDAPAAEDVSWGADPGPEAIPGLFQALSSVGLEREAAEIARCAEEMGAVSVKEVADNVDMLVEEGQAPLYSSFAVESPATNMAPLPVVFLLAYVVVGVAAKPASVASPHEKAAKGKVKECCDCTGDHACQPSAKHCIKMSLSRKCFGDTIFHVNSKVGSFGEFAFASDLVAHPTALEHVSKWLVHNDVSSMDTLSATPELLQSFLLDAHSKVPLNPYLGMRRYLQKELRKPPPPPVIKIG</sequence>
<evidence type="ECO:0000313" key="2">
    <source>
        <dbReference type="EMBL" id="CAE7211872.1"/>
    </source>
</evidence>
<evidence type="ECO:0000256" key="1">
    <source>
        <dbReference type="SAM" id="MobiDB-lite"/>
    </source>
</evidence>
<name>A0A812JYT0_SYMPI</name>
<feature type="non-terminal residue" evidence="2">
    <location>
        <position position="1"/>
    </location>
</feature>
<accession>A0A812JYT0</accession>
<feature type="region of interest" description="Disordered" evidence="1">
    <location>
        <begin position="225"/>
        <end position="245"/>
    </location>
</feature>
<dbReference type="Proteomes" id="UP000649617">
    <property type="component" value="Unassembled WGS sequence"/>
</dbReference>
<dbReference type="OrthoDB" id="446083at2759"/>